<evidence type="ECO:0000256" key="1">
    <source>
        <dbReference type="ARBA" id="ARBA00008020"/>
    </source>
</evidence>
<dbReference type="Pfam" id="PF00118">
    <property type="entry name" value="Cpn60_TCP1"/>
    <property type="match status" value="1"/>
</dbReference>
<dbReference type="InterPro" id="IPR027413">
    <property type="entry name" value="GROEL-like_equatorial_sf"/>
</dbReference>
<dbReference type="InterPro" id="IPR002423">
    <property type="entry name" value="Cpn60/GroEL/TCP-1"/>
</dbReference>
<protein>
    <submittedName>
        <fullName evidence="6">Thermosome subunit</fullName>
    </submittedName>
</protein>
<sequence length="532" mass="57044">MTALSFDYGMSDGAGQPPVVIVPEQTNITSGTAVQEKLITAARVFSDLLKPTFGPKGLDKMLYKSNGTTAVTNDGAKIVAELLVKHPAAKMMVSMANSQEENCGDGVTTTMLLCGSLLQEGNNLLKKGLHPLTLVDGYRKSLETATDQINLDSTKIDDKKLLLVAETALTGKGTEGALDLFSSIIVKSLMSISEKQPIPRAENIAMFKSNAGNIHDSRIIQGVAFRRRVLMDSLPNKLSDVKVAVISGDIKIRKMTRTAEIQITSADQLEAFVDAEQDRKNSISQSLVDSGASLVLCGGEIDRDILHNLADNNILAIGELDSSEIENSASATGAKIVDSIADIERKDLGFCGSVLWERNEASDMVEDIIRIDGCKKPGLVTIEVGGAGEIATEEIIRGLHDGLRAVSLAIEDQEILPGGGAIHSRIANAVRVSSESEPGRARLAMEAFSRAMETIPGALVENSGNDVLDSILELRAATRNQEHFMGINENGKISVIDRAWHPRTVITESLQLACETTIGMLRIDQVISSRGD</sequence>
<dbReference type="InterPro" id="IPR017998">
    <property type="entry name" value="Chaperone_TCP-1"/>
</dbReference>
<dbReference type="Gene3D" id="3.50.7.10">
    <property type="entry name" value="GroEL"/>
    <property type="match status" value="1"/>
</dbReference>
<dbReference type="Gene3D" id="3.30.260.10">
    <property type="entry name" value="TCP-1-like chaperonin intermediate domain"/>
    <property type="match status" value="1"/>
</dbReference>
<dbReference type="AlphaFoldDB" id="A0A1B1TEQ2"/>
<reference evidence="6" key="1">
    <citation type="submission" date="2014-11" db="EMBL/GenBank/DDBJ databases">
        <authorList>
            <person name="Zhu J."/>
            <person name="Qi W."/>
            <person name="Song R."/>
        </authorList>
    </citation>
    <scope>NUCLEOTIDE SEQUENCE</scope>
</reference>
<accession>A0A1B1TEQ2</accession>
<keyword evidence="4 5" id="KW-0143">Chaperone</keyword>
<keyword evidence="3 5" id="KW-0067">ATP-binding</keyword>
<dbReference type="Gene3D" id="1.10.560.10">
    <property type="entry name" value="GroEL-like equatorial domain"/>
    <property type="match status" value="1"/>
</dbReference>
<dbReference type="PANTHER" id="PTHR11353">
    <property type="entry name" value="CHAPERONIN"/>
    <property type="match status" value="1"/>
</dbReference>
<dbReference type="EMBL" id="KP211907">
    <property type="protein sequence ID" value="ANV80753.1"/>
    <property type="molecule type" value="Genomic_DNA"/>
</dbReference>
<evidence type="ECO:0000256" key="2">
    <source>
        <dbReference type="ARBA" id="ARBA00022741"/>
    </source>
</evidence>
<evidence type="ECO:0000256" key="4">
    <source>
        <dbReference type="ARBA" id="ARBA00023186"/>
    </source>
</evidence>
<keyword evidence="2 5" id="KW-0547">Nucleotide-binding</keyword>
<dbReference type="SUPFAM" id="SSF48592">
    <property type="entry name" value="GroEL equatorial domain-like"/>
    <property type="match status" value="1"/>
</dbReference>
<dbReference type="SUPFAM" id="SSF54849">
    <property type="entry name" value="GroEL-intermediate domain like"/>
    <property type="match status" value="1"/>
</dbReference>
<name>A0A1B1TEQ2_9ARCH</name>
<evidence type="ECO:0000256" key="3">
    <source>
        <dbReference type="ARBA" id="ARBA00022840"/>
    </source>
</evidence>
<dbReference type="PRINTS" id="PR00304">
    <property type="entry name" value="TCOMPLEXTCP1"/>
</dbReference>
<evidence type="ECO:0000313" key="6">
    <source>
        <dbReference type="EMBL" id="ANV80753.1"/>
    </source>
</evidence>
<reference evidence="6" key="2">
    <citation type="journal article" date="2015" name="ISME J.">
        <title>A new class of marine Euryarchaeota group II from the Mediterranean deep chlorophyll maximum.</title>
        <authorList>
            <person name="Martin-Cuadrado A.B."/>
            <person name="Garcia-Heredia I."/>
            <person name="Molto A.G."/>
            <person name="Lopez-Ubeda R."/>
            <person name="Kimes N."/>
            <person name="Lopez-Garcia P."/>
            <person name="Moreira D."/>
            <person name="Rodriguez-Valera F."/>
        </authorList>
    </citation>
    <scope>NUCLEOTIDE SEQUENCE</scope>
</reference>
<dbReference type="InterPro" id="IPR027409">
    <property type="entry name" value="GroEL-like_apical_dom_sf"/>
</dbReference>
<proteinExistence type="inferred from homology"/>
<dbReference type="SUPFAM" id="SSF52029">
    <property type="entry name" value="GroEL apical domain-like"/>
    <property type="match status" value="1"/>
</dbReference>
<organism evidence="6">
    <name type="scientific">uncultured Poseidoniia archaeon</name>
    <dbReference type="NCBI Taxonomy" id="1697135"/>
    <lineage>
        <taxon>Archaea</taxon>
        <taxon>Methanobacteriati</taxon>
        <taxon>Thermoplasmatota</taxon>
        <taxon>Candidatus Poseidoniia</taxon>
        <taxon>environmental samples</taxon>
    </lineage>
</organism>
<evidence type="ECO:0000256" key="5">
    <source>
        <dbReference type="RuleBase" id="RU004187"/>
    </source>
</evidence>
<dbReference type="InterPro" id="IPR027410">
    <property type="entry name" value="TCP-1-like_intermed_sf"/>
</dbReference>
<dbReference type="GO" id="GO:0005524">
    <property type="term" value="F:ATP binding"/>
    <property type="evidence" value="ECO:0007669"/>
    <property type="project" value="UniProtKB-KW"/>
</dbReference>
<comment type="similarity">
    <text evidence="1 5">Belongs to the TCP-1 chaperonin family.</text>
</comment>
<dbReference type="GO" id="GO:0140662">
    <property type="term" value="F:ATP-dependent protein folding chaperone"/>
    <property type="evidence" value="ECO:0007669"/>
    <property type="project" value="InterPro"/>
</dbReference>